<dbReference type="EMBL" id="BLXY01000002">
    <property type="protein sequence ID" value="GFO63349.1"/>
    <property type="molecule type" value="Genomic_DNA"/>
</dbReference>
<dbReference type="Proteomes" id="UP000568888">
    <property type="component" value="Unassembled WGS sequence"/>
</dbReference>
<reference evidence="1" key="2">
    <citation type="journal article" date="2021" name="Int. J. Syst. Evol. Microbiol.">
        <title>Geomonas silvestris sp. nov., Geomonas paludis sp. nov. and Geomonas limicola sp. nov., isolated from terrestrial environments, and emended description of the genus Geomonas.</title>
        <authorList>
            <person name="Itoh H."/>
            <person name="Xu Z."/>
            <person name="Masuda Y."/>
            <person name="Ushijima N."/>
            <person name="Hayakawa C."/>
            <person name="Shiratori Y."/>
            <person name="Senoo K."/>
        </authorList>
    </citation>
    <scope>NUCLEOTIDE SEQUENCE</scope>
    <source>
        <strain evidence="1">Red736</strain>
    </source>
</reference>
<evidence type="ECO:0000313" key="3">
    <source>
        <dbReference type="Proteomes" id="UP000568888"/>
    </source>
</evidence>
<evidence type="ECO:0000313" key="4">
    <source>
        <dbReference type="Proteomes" id="UP000831485"/>
    </source>
</evidence>
<accession>A0A6V8MVL0</accession>
<dbReference type="AlphaFoldDB" id="A0A6V8MVL0"/>
<dbReference type="RefSeq" id="WP_183346219.1">
    <property type="nucleotide sequence ID" value="NZ_BLXY01000002.1"/>
</dbReference>
<keyword evidence="4" id="KW-1185">Reference proteome</keyword>
<reference evidence="3" key="1">
    <citation type="submission" date="2020-06" db="EMBL/GenBank/DDBJ databases">
        <title>Draft genomic sequecing of Geomonas sp. Red736.</title>
        <authorList>
            <person name="Itoh H."/>
            <person name="Xu Z.X."/>
            <person name="Ushijima N."/>
            <person name="Masuda Y."/>
            <person name="Shiratori Y."/>
            <person name="Senoo K."/>
        </authorList>
    </citation>
    <scope>NUCLEOTIDE SEQUENCE [LARGE SCALE GENOMIC DNA]</scope>
    <source>
        <strain evidence="3">Red736</strain>
    </source>
</reference>
<reference evidence="2" key="3">
    <citation type="submission" date="2022-04" db="EMBL/GenBank/DDBJ databases">
        <authorList>
            <person name="Liu G."/>
        </authorList>
    </citation>
    <scope>NUCLEOTIDE SEQUENCE</scope>
    <source>
        <strain evidence="2">RG22</strain>
    </source>
</reference>
<sequence length="199" mass="21500">MNSLATMTASTTDTAYAGFQETGFTIEPMPARPGGYRLEMSGFLAPGWSGRLAAGLAEHRVGIVRGSAEKINASSWRSSFELKSASFAGSPQGIDFLRLAGTEPNHKAAGIELLSFTMEPTTRHDGSLFVELKGVDRLGFLGDLLDYFSMRCLFPVKMTIDTRGDTAVDRFWLRGVGGSVPSEAITAAMKNNLEQLLVR</sequence>
<evidence type="ECO:0008006" key="5">
    <source>
        <dbReference type="Google" id="ProtNLM"/>
    </source>
</evidence>
<evidence type="ECO:0000313" key="2">
    <source>
        <dbReference type="EMBL" id="UPU38121.1"/>
    </source>
</evidence>
<protein>
    <recommendedName>
        <fullName evidence="5">ACT domain-containing protein</fullName>
    </recommendedName>
</protein>
<proteinExistence type="predicted"/>
<organism evidence="1 3">
    <name type="scientific">Geomonas paludis</name>
    <dbReference type="NCBI Taxonomy" id="2740185"/>
    <lineage>
        <taxon>Bacteria</taxon>
        <taxon>Pseudomonadati</taxon>
        <taxon>Thermodesulfobacteriota</taxon>
        <taxon>Desulfuromonadia</taxon>
        <taxon>Geobacterales</taxon>
        <taxon>Geobacteraceae</taxon>
        <taxon>Geomonas</taxon>
    </lineage>
</organism>
<dbReference type="Proteomes" id="UP000831485">
    <property type="component" value="Chromosome"/>
</dbReference>
<name>A0A6V8MVL0_9BACT</name>
<dbReference type="EMBL" id="CP096574">
    <property type="protein sequence ID" value="UPU38121.1"/>
    <property type="molecule type" value="Genomic_DNA"/>
</dbReference>
<gene>
    <name evidence="1" type="ORF">GMPD_12680</name>
    <name evidence="2" type="ORF">M1B72_10545</name>
</gene>
<evidence type="ECO:0000313" key="1">
    <source>
        <dbReference type="EMBL" id="GFO63349.1"/>
    </source>
</evidence>